<dbReference type="SMART" id="SM00490">
    <property type="entry name" value="HELICc"/>
    <property type="match status" value="1"/>
</dbReference>
<evidence type="ECO:0000256" key="6">
    <source>
        <dbReference type="ARBA" id="ARBA00022769"/>
    </source>
</evidence>
<dbReference type="Proteomes" id="UP001431935">
    <property type="component" value="Chromosome"/>
</dbReference>
<dbReference type="PANTHER" id="PTHR24029:SF0">
    <property type="entry name" value="UVRABC SYSTEM PROTEIN B"/>
    <property type="match status" value="1"/>
</dbReference>
<dbReference type="SMART" id="SM00487">
    <property type="entry name" value="DEXDc"/>
    <property type="match status" value="1"/>
</dbReference>
<dbReference type="InterPro" id="IPR027417">
    <property type="entry name" value="P-loop_NTPase"/>
</dbReference>
<dbReference type="InterPro" id="IPR036876">
    <property type="entry name" value="UVR_dom_sf"/>
</dbReference>
<evidence type="ECO:0000256" key="3">
    <source>
        <dbReference type="ARBA" id="ARBA00022490"/>
    </source>
</evidence>
<keyword evidence="4" id="KW-0547">Nucleotide-binding</keyword>
<dbReference type="InterPro" id="IPR001650">
    <property type="entry name" value="Helicase_C-like"/>
</dbReference>
<gene>
    <name evidence="16" type="primary">uvrB</name>
    <name evidence="16" type="ORF">V2E26_02480</name>
</gene>
<dbReference type="EMBL" id="CP143578">
    <property type="protein sequence ID" value="WVN21260.1"/>
    <property type="molecule type" value="Genomic_DNA"/>
</dbReference>
<keyword evidence="3" id="KW-0963">Cytoplasm</keyword>
<evidence type="ECO:0000259" key="13">
    <source>
        <dbReference type="PROSITE" id="PS50151"/>
    </source>
</evidence>
<evidence type="ECO:0000256" key="2">
    <source>
        <dbReference type="ARBA" id="ARBA00008533"/>
    </source>
</evidence>
<dbReference type="NCBIfam" id="NF003673">
    <property type="entry name" value="PRK05298.1"/>
    <property type="match status" value="1"/>
</dbReference>
<evidence type="ECO:0000313" key="17">
    <source>
        <dbReference type="Proteomes" id="UP001431935"/>
    </source>
</evidence>
<dbReference type="SUPFAM" id="SSF46600">
    <property type="entry name" value="C-terminal UvrC-binding domain of UvrB"/>
    <property type="match status" value="1"/>
</dbReference>
<keyword evidence="6 12" id="KW-0228">DNA excision</keyword>
<dbReference type="PROSITE" id="PS51194">
    <property type="entry name" value="HELICASE_CTER"/>
    <property type="match status" value="1"/>
</dbReference>
<dbReference type="Pfam" id="PF02151">
    <property type="entry name" value="UVR"/>
    <property type="match status" value="1"/>
</dbReference>
<keyword evidence="17" id="KW-1185">Reference proteome</keyword>
<dbReference type="RefSeq" id="WP_330463299.1">
    <property type="nucleotide sequence ID" value="NZ_CP143578.1"/>
</dbReference>
<comment type="similarity">
    <text evidence="2 12">Belongs to the UvrB family.</text>
</comment>
<evidence type="ECO:0000256" key="4">
    <source>
        <dbReference type="ARBA" id="ARBA00022741"/>
    </source>
</evidence>
<evidence type="ECO:0000256" key="5">
    <source>
        <dbReference type="ARBA" id="ARBA00022763"/>
    </source>
</evidence>
<dbReference type="InterPro" id="IPR006935">
    <property type="entry name" value="Helicase/UvrB_N"/>
</dbReference>
<feature type="domain" description="Helicase C-terminal" evidence="15">
    <location>
        <begin position="432"/>
        <end position="594"/>
    </location>
</feature>
<organism evidence="16 17">
    <name type="scientific">Metamycoplasma gateae</name>
    <dbReference type="NCBI Taxonomy" id="35769"/>
    <lineage>
        <taxon>Bacteria</taxon>
        <taxon>Bacillati</taxon>
        <taxon>Mycoplasmatota</taxon>
        <taxon>Mycoplasmoidales</taxon>
        <taxon>Metamycoplasmataceae</taxon>
        <taxon>Metamycoplasma</taxon>
    </lineage>
</organism>
<dbReference type="Pfam" id="PF17757">
    <property type="entry name" value="UvrB_inter"/>
    <property type="match status" value="1"/>
</dbReference>
<feature type="domain" description="UVR" evidence="13">
    <location>
        <begin position="617"/>
        <end position="652"/>
    </location>
</feature>
<accession>A0ABZ2AID2</accession>
<evidence type="ECO:0000256" key="9">
    <source>
        <dbReference type="ARBA" id="ARBA00023204"/>
    </source>
</evidence>
<dbReference type="Gene3D" id="3.40.50.300">
    <property type="entry name" value="P-loop containing nucleotide triphosphate hydrolases"/>
    <property type="match status" value="3"/>
</dbReference>
<dbReference type="GO" id="GO:0016787">
    <property type="term" value="F:hydrolase activity"/>
    <property type="evidence" value="ECO:0007669"/>
    <property type="project" value="UniProtKB-KW"/>
</dbReference>
<dbReference type="Pfam" id="PF04851">
    <property type="entry name" value="ResIII"/>
    <property type="match status" value="1"/>
</dbReference>
<evidence type="ECO:0000256" key="10">
    <source>
        <dbReference type="ARBA" id="ARBA00026033"/>
    </source>
</evidence>
<protein>
    <recommendedName>
        <fullName evidence="11 12">UvrABC system protein B</fullName>
    </recommendedName>
</protein>
<sequence>MNNFKLFSNFKPSGDQPQAIKNLVVGLKEGKKHQVLLGVTGSGKTFTLANVIKESNRPAIVISHNKTLASQIYQELKELFPENKVEYFISYFDYYRPEAYLPSTDLFIEKTSMINKEIEAMRISTINSLISRRDTIVVASVASIYGAFNPNEYRKHYLLLKTGLKEKKKNILNQLVKMRYVNKGFFPEIESGEFKAVGDVITISPGYKFNSLIRIELLDDSIEKITLINPITKEVLQTLEEIIIYPCTNFLINQANMEKICEEIQVELNEQIDFFRKNNKLIESQRIEERISADIDSIREFGHTKGMENYARYIDGRKPGEKPYTLFDYLPKDAIIFVDESHLMLPQIEGMYNGDFSRKNNLVEYGFRLPSSLDNRPLKFEEFDDINLQRIYLSATPGDKELDLTDGEITTQYIRPTGLLDPIIQIKPKENQIAVIHDLIKEQIKNNERSLILTTTKSSAEELSKYLKEHKINSAYIHEEFEVFERNAVLTGLRMGKYDVVIGINLLREGIDLPEVSLILVLDADTPGFSRNKRSLIQIVGRAARNDHGKVIFFADVITDSMQQTIDDNIMKRSIQKKYNEENDIIPKTIVKPIPKIDANLVLKTKFNKKLKLKANKDYIEDLVNEMKEAARAQDFRKAADLQNLLFDLGYDTKKSLKK</sequence>
<dbReference type="PROSITE" id="PS51192">
    <property type="entry name" value="HELICASE_ATP_BIND_1"/>
    <property type="match status" value="1"/>
</dbReference>
<keyword evidence="12" id="KW-0742">SOS response</keyword>
<evidence type="ECO:0000256" key="12">
    <source>
        <dbReference type="RuleBase" id="RU003587"/>
    </source>
</evidence>
<evidence type="ECO:0000256" key="7">
    <source>
        <dbReference type="ARBA" id="ARBA00022840"/>
    </source>
</evidence>
<keyword evidence="7" id="KW-0067">ATP-binding</keyword>
<dbReference type="PANTHER" id="PTHR24029">
    <property type="entry name" value="UVRABC SYSTEM PROTEIN B"/>
    <property type="match status" value="1"/>
</dbReference>
<dbReference type="InterPro" id="IPR004807">
    <property type="entry name" value="UvrB"/>
</dbReference>
<keyword evidence="5 12" id="KW-0227">DNA damage</keyword>
<reference evidence="16" key="1">
    <citation type="submission" date="2024-01" db="EMBL/GenBank/DDBJ databases">
        <title>Complete genome sequence of Mycoplasma gateae strain 3700.</title>
        <authorList>
            <person name="Spergser J."/>
        </authorList>
    </citation>
    <scope>NUCLEOTIDE SEQUENCE [LARGE SCALE GENOMIC DNA]</scope>
    <source>
        <strain evidence="16">3700</strain>
    </source>
</reference>
<evidence type="ECO:0000313" key="16">
    <source>
        <dbReference type="EMBL" id="WVN21260.1"/>
    </source>
</evidence>
<comment type="subcellular location">
    <subcellularLocation>
        <location evidence="1 12">Cytoplasm</location>
    </subcellularLocation>
</comment>
<keyword evidence="9 12" id="KW-0234">DNA repair</keyword>
<evidence type="ECO:0000256" key="8">
    <source>
        <dbReference type="ARBA" id="ARBA00022881"/>
    </source>
</evidence>
<dbReference type="InterPro" id="IPR014001">
    <property type="entry name" value="Helicase_ATP-bd"/>
</dbReference>
<dbReference type="Pfam" id="PF12344">
    <property type="entry name" value="UvrB"/>
    <property type="match status" value="1"/>
</dbReference>
<evidence type="ECO:0000259" key="15">
    <source>
        <dbReference type="PROSITE" id="PS51194"/>
    </source>
</evidence>
<dbReference type="InterPro" id="IPR041471">
    <property type="entry name" value="UvrB_inter"/>
</dbReference>
<dbReference type="Pfam" id="PF00271">
    <property type="entry name" value="Helicase_C"/>
    <property type="match status" value="1"/>
</dbReference>
<evidence type="ECO:0000256" key="11">
    <source>
        <dbReference type="ARBA" id="ARBA00029504"/>
    </source>
</evidence>
<dbReference type="NCBIfam" id="TIGR00631">
    <property type="entry name" value="uvrb"/>
    <property type="match status" value="1"/>
</dbReference>
<dbReference type="InterPro" id="IPR001943">
    <property type="entry name" value="UVR_dom"/>
</dbReference>
<keyword evidence="8 12" id="KW-0267">Excision nuclease</keyword>
<dbReference type="PROSITE" id="PS50151">
    <property type="entry name" value="UVR"/>
    <property type="match status" value="1"/>
</dbReference>
<proteinExistence type="inferred from homology"/>
<dbReference type="CDD" id="cd17916">
    <property type="entry name" value="DEXHc_UvrB"/>
    <property type="match status" value="1"/>
</dbReference>
<evidence type="ECO:0000259" key="14">
    <source>
        <dbReference type="PROSITE" id="PS51192"/>
    </source>
</evidence>
<keyword evidence="16" id="KW-0378">Hydrolase</keyword>
<dbReference type="SUPFAM" id="SSF52540">
    <property type="entry name" value="P-loop containing nucleoside triphosphate hydrolases"/>
    <property type="match status" value="2"/>
</dbReference>
<evidence type="ECO:0000256" key="1">
    <source>
        <dbReference type="ARBA" id="ARBA00004496"/>
    </source>
</evidence>
<feature type="domain" description="Helicase ATP-binding" evidence="14">
    <location>
        <begin position="25"/>
        <end position="181"/>
    </location>
</feature>
<dbReference type="InterPro" id="IPR024759">
    <property type="entry name" value="UvrB_YAD/RRR_dom"/>
</dbReference>
<name>A0ABZ2AID2_9BACT</name>
<comment type="subunit">
    <text evidence="10 12">Forms a heterotetramer with UvrA during the search for lesions. Interacts with UvrC in an incision complex.</text>
</comment>